<dbReference type="Gene3D" id="3.40.5.100">
    <property type="match status" value="1"/>
</dbReference>
<dbReference type="GO" id="GO:0008168">
    <property type="term" value="F:methyltransferase activity"/>
    <property type="evidence" value="ECO:0007669"/>
    <property type="project" value="UniProtKB-KW"/>
</dbReference>
<keyword evidence="1" id="KW-0808">Transferase</keyword>
<dbReference type="GO" id="GO:0032259">
    <property type="term" value="P:methylation"/>
    <property type="evidence" value="ECO:0007669"/>
    <property type="project" value="UniProtKB-KW"/>
</dbReference>
<evidence type="ECO:0000313" key="4">
    <source>
        <dbReference type="Proteomes" id="UP000823046"/>
    </source>
</evidence>
<dbReference type="PANTHER" id="PTHR43675">
    <property type="entry name" value="ARSENITE METHYLTRANSFERASE"/>
    <property type="match status" value="1"/>
</dbReference>
<dbReference type="PANTHER" id="PTHR43675:SF8">
    <property type="entry name" value="ARSENITE METHYLTRANSFERASE"/>
    <property type="match status" value="1"/>
</dbReference>
<accession>A0ABQ7JD35</accession>
<dbReference type="CDD" id="cd02440">
    <property type="entry name" value="AdoMet_MTases"/>
    <property type="match status" value="1"/>
</dbReference>
<protein>
    <submittedName>
        <fullName evidence="3">Arsenite methyltransferase</fullName>
    </submittedName>
</protein>
<comment type="caution">
    <text evidence="3">The sequence shown here is derived from an EMBL/GenBank/DDBJ whole genome shotgun (WGS) entry which is preliminary data.</text>
</comment>
<proteinExistence type="predicted"/>
<dbReference type="InterPro" id="IPR029063">
    <property type="entry name" value="SAM-dependent_MTases_sf"/>
</dbReference>
<dbReference type="Gene3D" id="3.40.50.150">
    <property type="entry name" value="Vaccinia Virus protein VP39"/>
    <property type="match status" value="2"/>
</dbReference>
<dbReference type="InterPro" id="IPR026669">
    <property type="entry name" value="Arsenite_MeTrfase-like"/>
</dbReference>
<sequence length="384" mass="42427">MAKATEVCTDQDDKTRNTGMFTLQNVCNFYGTIPSPCTVGAVSPILTEWPKLPEAILAASYSCCAPSIPQGVFDGMTVIDLGCGAGRDLCYLATLGCKRIVGIDACSPLLEIARRHAAPYIHSLPHHPEIFLIEGSLENLHSLIRSSASSKSGINGTTTELETEPVNAQNEIESNLEWKPDLCVSNCVVNLCVDKAKILAEVWKVLKEGGEFCFSDIYANRRLDSTKLNEMLHISGLAGSLYWRDFILLCNQVGFLDIRMSSLSIHPISAENRHKLGEGTTYFAITLRLFKISNLEKSREDYGHTATYLGGIRSSPEAFQFDLHYIFARNQPLSVDQNLANVLSTSWLSRYFRVEQGKQALTLGIPSNPKEVMTQQSAFLHELA</sequence>
<gene>
    <name evidence="3" type="ORF">IE077_001445</name>
</gene>
<evidence type="ECO:0000256" key="1">
    <source>
        <dbReference type="ARBA" id="ARBA00022679"/>
    </source>
</evidence>
<dbReference type="Proteomes" id="UP000823046">
    <property type="component" value="Unassembled WGS sequence"/>
</dbReference>
<dbReference type="SUPFAM" id="SSF53335">
    <property type="entry name" value="S-adenosyl-L-methionine-dependent methyltransferases"/>
    <property type="match status" value="1"/>
</dbReference>
<evidence type="ECO:0000313" key="3">
    <source>
        <dbReference type="EMBL" id="KAF8821869.1"/>
    </source>
</evidence>
<evidence type="ECO:0000256" key="2">
    <source>
        <dbReference type="ARBA" id="ARBA00022691"/>
    </source>
</evidence>
<keyword evidence="3" id="KW-0489">Methyltransferase</keyword>
<dbReference type="Pfam" id="PF13489">
    <property type="entry name" value="Methyltransf_23"/>
    <property type="match status" value="1"/>
</dbReference>
<keyword evidence="4" id="KW-1185">Reference proteome</keyword>
<reference evidence="3 4" key="1">
    <citation type="journal article" date="2020" name="bioRxiv">
        <title>Metabolic contributions of an alphaproteobacterial endosymbiont in the apicomplexan Cardiosporidium cionae.</title>
        <authorList>
            <person name="Hunter E.S."/>
            <person name="Paight C.J."/>
            <person name="Lane C.E."/>
        </authorList>
    </citation>
    <scope>NUCLEOTIDE SEQUENCE [LARGE SCALE GENOMIC DNA]</scope>
    <source>
        <strain evidence="3">ESH_2018</strain>
    </source>
</reference>
<name>A0ABQ7JD35_9APIC</name>
<dbReference type="EMBL" id="JADAQX010000116">
    <property type="protein sequence ID" value="KAF8821869.1"/>
    <property type="molecule type" value="Genomic_DNA"/>
</dbReference>
<organism evidence="3 4">
    <name type="scientific">Cardiosporidium cionae</name>
    <dbReference type="NCBI Taxonomy" id="476202"/>
    <lineage>
        <taxon>Eukaryota</taxon>
        <taxon>Sar</taxon>
        <taxon>Alveolata</taxon>
        <taxon>Apicomplexa</taxon>
        <taxon>Aconoidasida</taxon>
        <taxon>Nephromycida</taxon>
        <taxon>Cardiosporidium</taxon>
    </lineage>
</organism>
<keyword evidence="2" id="KW-0949">S-adenosyl-L-methionine</keyword>